<dbReference type="GO" id="GO:0003777">
    <property type="term" value="F:microtubule motor activity"/>
    <property type="evidence" value="ECO:0007669"/>
    <property type="project" value="InterPro"/>
</dbReference>
<dbReference type="PANTHER" id="PTHR47968">
    <property type="entry name" value="CENTROMERE PROTEIN E"/>
    <property type="match status" value="1"/>
</dbReference>
<dbReference type="InterPro" id="IPR027417">
    <property type="entry name" value="P-loop_NTPase"/>
</dbReference>
<reference evidence="9" key="3">
    <citation type="submission" date="2016-03" db="UniProtKB">
        <authorList>
            <consortium name="EnsemblProtists"/>
        </authorList>
    </citation>
    <scope>IDENTIFICATION</scope>
</reference>
<keyword evidence="4 5" id="KW-0505">Motor protein</keyword>
<dbReference type="Gene3D" id="3.40.850.10">
    <property type="entry name" value="Kinesin motor domain"/>
    <property type="match status" value="2"/>
</dbReference>
<feature type="domain" description="Kinesin motor" evidence="7">
    <location>
        <begin position="36"/>
        <end position="275"/>
    </location>
</feature>
<dbReference type="EnsemblProtists" id="EKX37393">
    <property type="protein sequence ID" value="EKX37393"/>
    <property type="gene ID" value="GUITHDRAFT_116509"/>
</dbReference>
<evidence type="ECO:0000313" key="10">
    <source>
        <dbReference type="Proteomes" id="UP000011087"/>
    </source>
</evidence>
<evidence type="ECO:0000256" key="3">
    <source>
        <dbReference type="ARBA" id="ARBA00023054"/>
    </source>
</evidence>
<dbReference type="GeneID" id="17294097"/>
<dbReference type="Pfam" id="PF00225">
    <property type="entry name" value="Kinesin"/>
    <property type="match status" value="1"/>
</dbReference>
<dbReference type="PANTHER" id="PTHR47968:SF36">
    <property type="entry name" value="KINESIN HEAVY CHAIN ISOFORM X1"/>
    <property type="match status" value="1"/>
</dbReference>
<evidence type="ECO:0000256" key="5">
    <source>
        <dbReference type="PROSITE-ProRule" id="PRU00283"/>
    </source>
</evidence>
<dbReference type="eggNOG" id="KOG4280">
    <property type="taxonomic scope" value="Eukaryota"/>
</dbReference>
<dbReference type="GO" id="GO:0007018">
    <property type="term" value="P:microtubule-based movement"/>
    <property type="evidence" value="ECO:0007669"/>
    <property type="project" value="InterPro"/>
</dbReference>
<evidence type="ECO:0000256" key="6">
    <source>
        <dbReference type="SAM" id="MobiDB-lite"/>
    </source>
</evidence>
<dbReference type="STRING" id="905079.L1IM94"/>
<dbReference type="GO" id="GO:0008017">
    <property type="term" value="F:microtubule binding"/>
    <property type="evidence" value="ECO:0007669"/>
    <property type="project" value="InterPro"/>
</dbReference>
<keyword evidence="3" id="KW-0175">Coiled coil</keyword>
<evidence type="ECO:0000256" key="2">
    <source>
        <dbReference type="ARBA" id="ARBA00022701"/>
    </source>
</evidence>
<dbReference type="SMART" id="SM00129">
    <property type="entry name" value="KISc"/>
    <property type="match status" value="1"/>
</dbReference>
<keyword evidence="2" id="KW-0493">Microtubule</keyword>
<dbReference type="InterPro" id="IPR036961">
    <property type="entry name" value="Kinesin_motor_dom_sf"/>
</dbReference>
<dbReference type="SUPFAM" id="SSF52540">
    <property type="entry name" value="P-loop containing nucleoside triphosphate hydrolases"/>
    <property type="match status" value="1"/>
</dbReference>
<dbReference type="KEGG" id="gtt:GUITHDRAFT_116509"/>
<protein>
    <recommendedName>
        <fullName evidence="7">Kinesin motor domain-containing protein</fullName>
    </recommendedName>
</protein>
<dbReference type="PRINTS" id="PR00380">
    <property type="entry name" value="KINESINHEAVY"/>
</dbReference>
<dbReference type="InterPro" id="IPR001752">
    <property type="entry name" value="Kinesin_motor_dom"/>
</dbReference>
<dbReference type="AlphaFoldDB" id="L1IM94"/>
<dbReference type="PROSITE" id="PS50067">
    <property type="entry name" value="KINESIN_MOTOR_2"/>
    <property type="match status" value="1"/>
</dbReference>
<keyword evidence="10" id="KW-1185">Reference proteome</keyword>
<comment type="similarity">
    <text evidence="5">Belongs to the TRAFAC class myosin-kinesin ATPase superfamily. Kinesin family.</text>
</comment>
<evidence type="ECO:0000313" key="9">
    <source>
        <dbReference type="EnsemblProtists" id="EKX37393"/>
    </source>
</evidence>
<organism evidence="8">
    <name type="scientific">Guillardia theta (strain CCMP2712)</name>
    <name type="common">Cryptophyte</name>
    <dbReference type="NCBI Taxonomy" id="905079"/>
    <lineage>
        <taxon>Eukaryota</taxon>
        <taxon>Cryptophyceae</taxon>
        <taxon>Pyrenomonadales</taxon>
        <taxon>Geminigeraceae</taxon>
        <taxon>Guillardia</taxon>
    </lineage>
</organism>
<dbReference type="EMBL" id="JH993060">
    <property type="protein sequence ID" value="EKX37393.1"/>
    <property type="molecule type" value="Genomic_DNA"/>
</dbReference>
<dbReference type="OMA" id="QQICDPD"/>
<accession>L1IM94</accession>
<evidence type="ECO:0000256" key="4">
    <source>
        <dbReference type="ARBA" id="ARBA00023175"/>
    </source>
</evidence>
<evidence type="ECO:0000259" key="7">
    <source>
        <dbReference type="PROSITE" id="PS50067"/>
    </source>
</evidence>
<evidence type="ECO:0000256" key="1">
    <source>
        <dbReference type="ARBA" id="ARBA00004229"/>
    </source>
</evidence>
<dbReference type="PaxDb" id="55529-EKX37393"/>
<feature type="region of interest" description="Disordered" evidence="6">
    <location>
        <begin position="1"/>
        <end position="22"/>
    </location>
</feature>
<keyword evidence="5" id="KW-0547">Nucleotide-binding</keyword>
<comment type="subcellular location">
    <subcellularLocation>
        <location evidence="1">Plastid</location>
        <location evidence="1">Chloroplast</location>
    </subcellularLocation>
</comment>
<reference evidence="8 10" key="1">
    <citation type="journal article" date="2012" name="Nature">
        <title>Algal genomes reveal evolutionary mosaicism and the fate of nucleomorphs.</title>
        <authorList>
            <consortium name="DOE Joint Genome Institute"/>
            <person name="Curtis B.A."/>
            <person name="Tanifuji G."/>
            <person name="Burki F."/>
            <person name="Gruber A."/>
            <person name="Irimia M."/>
            <person name="Maruyama S."/>
            <person name="Arias M.C."/>
            <person name="Ball S.G."/>
            <person name="Gile G.H."/>
            <person name="Hirakawa Y."/>
            <person name="Hopkins J.F."/>
            <person name="Kuo A."/>
            <person name="Rensing S.A."/>
            <person name="Schmutz J."/>
            <person name="Symeonidi A."/>
            <person name="Elias M."/>
            <person name="Eveleigh R.J."/>
            <person name="Herman E.K."/>
            <person name="Klute M.J."/>
            <person name="Nakayama T."/>
            <person name="Obornik M."/>
            <person name="Reyes-Prieto A."/>
            <person name="Armbrust E.V."/>
            <person name="Aves S.J."/>
            <person name="Beiko R.G."/>
            <person name="Coutinho P."/>
            <person name="Dacks J.B."/>
            <person name="Durnford D.G."/>
            <person name="Fast N.M."/>
            <person name="Green B.R."/>
            <person name="Grisdale C.J."/>
            <person name="Hempel F."/>
            <person name="Henrissat B."/>
            <person name="Hoppner M.P."/>
            <person name="Ishida K."/>
            <person name="Kim E."/>
            <person name="Koreny L."/>
            <person name="Kroth P.G."/>
            <person name="Liu Y."/>
            <person name="Malik S.B."/>
            <person name="Maier U.G."/>
            <person name="McRose D."/>
            <person name="Mock T."/>
            <person name="Neilson J.A."/>
            <person name="Onodera N.T."/>
            <person name="Poole A.M."/>
            <person name="Pritham E.J."/>
            <person name="Richards T.A."/>
            <person name="Rocap G."/>
            <person name="Roy S.W."/>
            <person name="Sarai C."/>
            <person name="Schaack S."/>
            <person name="Shirato S."/>
            <person name="Slamovits C.H."/>
            <person name="Spencer D.F."/>
            <person name="Suzuki S."/>
            <person name="Worden A.Z."/>
            <person name="Zauner S."/>
            <person name="Barry K."/>
            <person name="Bell C."/>
            <person name="Bharti A.K."/>
            <person name="Crow J.A."/>
            <person name="Grimwood J."/>
            <person name="Kramer R."/>
            <person name="Lindquist E."/>
            <person name="Lucas S."/>
            <person name="Salamov A."/>
            <person name="McFadden G.I."/>
            <person name="Lane C.E."/>
            <person name="Keeling P.J."/>
            <person name="Gray M.W."/>
            <person name="Grigoriev I.V."/>
            <person name="Archibald J.M."/>
        </authorList>
    </citation>
    <scope>NUCLEOTIDE SEQUENCE</scope>
    <source>
        <strain evidence="8 10">CCMP2712</strain>
    </source>
</reference>
<sequence length="466" mass="52368">MQVEVAGQEPPQSPVPRPSRNLSEDFVDELGIHSENITVMVRTRPLNELERTRYGSEECMELDEKGASVKLKPSTSSLTTRIATTTGPYFFKYDHVLKGDCSQSRVFDIVGKSGCEHFLEGYNVAVFAYGQTGAGKTYTMYGDVTEIVSESNKIQVPEESGLVPRCLCHIFERVEAMKARGCSVEITVSFIEIYNEAVIDLLSTEARLLTVREDAIRDRTYVEGAVVAAVSNVQQCMNLLLRGAQNRTVGATAMNTESSRSHSVFTISLEAEEKDALDRSDRSTAEQKEDIFEKQATSTDLLLSWERSSWHSLQEANMFLIVTPRFDTLTFLIANIGLSPRCQDESLSTLKFASFAKKPLMNVSKNVTNRDATVEDLRMEIFRLRQQLARGRMQSDGLLADSFTPNLSSGVERLLGESKMGGSDNPFDIEYTKKLELLLRQALERENDLRMKLNREKQQFRIKVTS</sequence>
<dbReference type="InterPro" id="IPR027640">
    <property type="entry name" value="Kinesin-like_fam"/>
</dbReference>
<gene>
    <name evidence="8" type="ORF">GUITHDRAFT_116509</name>
</gene>
<proteinExistence type="inferred from homology"/>
<keyword evidence="5" id="KW-0067">ATP-binding</keyword>
<evidence type="ECO:0000313" key="8">
    <source>
        <dbReference type="EMBL" id="EKX37393.1"/>
    </source>
</evidence>
<dbReference type="RefSeq" id="XP_005824373.1">
    <property type="nucleotide sequence ID" value="XM_005824316.1"/>
</dbReference>
<feature type="binding site" evidence="5">
    <location>
        <begin position="130"/>
        <end position="137"/>
    </location>
    <ligand>
        <name>ATP</name>
        <dbReference type="ChEBI" id="CHEBI:30616"/>
    </ligand>
</feature>
<dbReference type="HOGENOM" id="CLU_587216_0_0_1"/>
<dbReference type="GO" id="GO:0005524">
    <property type="term" value="F:ATP binding"/>
    <property type="evidence" value="ECO:0007669"/>
    <property type="project" value="UniProtKB-UniRule"/>
</dbReference>
<dbReference type="Proteomes" id="UP000011087">
    <property type="component" value="Unassembled WGS sequence"/>
</dbReference>
<dbReference type="GO" id="GO:0009507">
    <property type="term" value="C:chloroplast"/>
    <property type="evidence" value="ECO:0007669"/>
    <property type="project" value="UniProtKB-SubCell"/>
</dbReference>
<reference evidence="10" key="2">
    <citation type="submission" date="2012-11" db="EMBL/GenBank/DDBJ databases">
        <authorList>
            <person name="Kuo A."/>
            <person name="Curtis B.A."/>
            <person name="Tanifuji G."/>
            <person name="Burki F."/>
            <person name="Gruber A."/>
            <person name="Irimia M."/>
            <person name="Maruyama S."/>
            <person name="Arias M.C."/>
            <person name="Ball S.G."/>
            <person name="Gile G.H."/>
            <person name="Hirakawa Y."/>
            <person name="Hopkins J.F."/>
            <person name="Rensing S.A."/>
            <person name="Schmutz J."/>
            <person name="Symeonidi A."/>
            <person name="Elias M."/>
            <person name="Eveleigh R.J."/>
            <person name="Herman E.K."/>
            <person name="Klute M.J."/>
            <person name="Nakayama T."/>
            <person name="Obornik M."/>
            <person name="Reyes-Prieto A."/>
            <person name="Armbrust E.V."/>
            <person name="Aves S.J."/>
            <person name="Beiko R.G."/>
            <person name="Coutinho P."/>
            <person name="Dacks J.B."/>
            <person name="Durnford D.G."/>
            <person name="Fast N.M."/>
            <person name="Green B.R."/>
            <person name="Grisdale C."/>
            <person name="Hempe F."/>
            <person name="Henrissat B."/>
            <person name="Hoppner M.P."/>
            <person name="Ishida K.-I."/>
            <person name="Kim E."/>
            <person name="Koreny L."/>
            <person name="Kroth P.G."/>
            <person name="Liu Y."/>
            <person name="Malik S.-B."/>
            <person name="Maier U.G."/>
            <person name="McRose D."/>
            <person name="Mock T."/>
            <person name="Neilson J.A."/>
            <person name="Onodera N.T."/>
            <person name="Poole A.M."/>
            <person name="Pritham E.J."/>
            <person name="Richards T.A."/>
            <person name="Rocap G."/>
            <person name="Roy S.W."/>
            <person name="Sarai C."/>
            <person name="Schaack S."/>
            <person name="Shirato S."/>
            <person name="Slamovits C.H."/>
            <person name="Spencer D.F."/>
            <person name="Suzuki S."/>
            <person name="Worden A.Z."/>
            <person name="Zauner S."/>
            <person name="Barry K."/>
            <person name="Bell C."/>
            <person name="Bharti A.K."/>
            <person name="Crow J.A."/>
            <person name="Grimwood J."/>
            <person name="Kramer R."/>
            <person name="Lindquist E."/>
            <person name="Lucas S."/>
            <person name="Salamov A."/>
            <person name="McFadden G.I."/>
            <person name="Lane C.E."/>
            <person name="Keeling P.J."/>
            <person name="Gray M.W."/>
            <person name="Grigoriev I.V."/>
            <person name="Archibald J.M."/>
        </authorList>
    </citation>
    <scope>NUCLEOTIDE SEQUENCE</scope>
    <source>
        <strain evidence="10">CCMP2712</strain>
    </source>
</reference>
<name>L1IM94_GUITC</name>